<dbReference type="Gramene" id="KMS94955">
    <property type="protein sequence ID" value="KMS94955"/>
    <property type="gene ID" value="BVRB_013780"/>
</dbReference>
<sequence length="67" mass="7437">MEKYGSKSVVVGDLMYCKENSSEIISAPTEYEDELSNEVENNINVEEVDIIDVPDEKNIPVTVSATI</sequence>
<dbReference type="OrthoDB" id="447290at2759"/>
<organism evidence="1 2">
    <name type="scientific">Beta vulgaris subsp. vulgaris</name>
    <name type="common">Beet</name>
    <dbReference type="NCBI Taxonomy" id="3555"/>
    <lineage>
        <taxon>Eukaryota</taxon>
        <taxon>Viridiplantae</taxon>
        <taxon>Streptophyta</taxon>
        <taxon>Embryophyta</taxon>
        <taxon>Tracheophyta</taxon>
        <taxon>Spermatophyta</taxon>
        <taxon>Magnoliopsida</taxon>
        <taxon>eudicotyledons</taxon>
        <taxon>Gunneridae</taxon>
        <taxon>Pentapetalae</taxon>
        <taxon>Caryophyllales</taxon>
        <taxon>Chenopodiaceae</taxon>
        <taxon>Betoideae</taxon>
        <taxon>Beta</taxon>
    </lineage>
</organism>
<dbReference type="Proteomes" id="UP000035740">
    <property type="component" value="Unassembled WGS sequence"/>
</dbReference>
<gene>
    <name evidence="1" type="ORF">BVRB_013780</name>
</gene>
<dbReference type="AlphaFoldDB" id="A0A0J8DVR9"/>
<accession>A0A0J8DVR9</accession>
<proteinExistence type="predicted"/>
<name>A0A0J8DVR9_BETVV</name>
<evidence type="ECO:0000313" key="1">
    <source>
        <dbReference type="EMBL" id="KMS94955.1"/>
    </source>
</evidence>
<evidence type="ECO:0000313" key="2">
    <source>
        <dbReference type="Proteomes" id="UP000035740"/>
    </source>
</evidence>
<reference evidence="1 2" key="1">
    <citation type="journal article" date="2014" name="Nature">
        <title>The genome of the recently domesticated crop plant sugar beet (Beta vulgaris).</title>
        <authorList>
            <person name="Dohm J.C."/>
            <person name="Minoche A.E."/>
            <person name="Holtgrawe D."/>
            <person name="Capella-Gutierrez S."/>
            <person name="Zakrzewski F."/>
            <person name="Tafer H."/>
            <person name="Rupp O."/>
            <person name="Sorensen T.R."/>
            <person name="Stracke R."/>
            <person name="Reinhardt R."/>
            <person name="Goesmann A."/>
            <person name="Kraft T."/>
            <person name="Schulz B."/>
            <person name="Stadler P.F."/>
            <person name="Schmidt T."/>
            <person name="Gabaldon T."/>
            <person name="Lehrach H."/>
            <person name="Weisshaar B."/>
            <person name="Himmelbauer H."/>
        </authorList>
    </citation>
    <scope>NUCLEOTIDE SEQUENCE [LARGE SCALE GENOMIC DNA]</scope>
    <source>
        <tissue evidence="1">Taproot</tissue>
    </source>
</reference>
<keyword evidence="2" id="KW-1185">Reference proteome</keyword>
<dbReference type="EMBL" id="KQ090640">
    <property type="protein sequence ID" value="KMS94955.1"/>
    <property type="molecule type" value="Genomic_DNA"/>
</dbReference>
<protein>
    <submittedName>
        <fullName evidence="1">Uncharacterized protein</fullName>
    </submittedName>
</protein>